<feature type="domain" description="PAS" evidence="8">
    <location>
        <begin position="1048"/>
        <end position="1120"/>
    </location>
</feature>
<evidence type="ECO:0000259" key="9">
    <source>
        <dbReference type="PROSITE" id="PS50113"/>
    </source>
</evidence>
<dbReference type="Pfam" id="PF08447">
    <property type="entry name" value="PAS_3"/>
    <property type="match status" value="6"/>
</dbReference>
<dbReference type="Pfam" id="PF00989">
    <property type="entry name" value="PAS"/>
    <property type="match status" value="1"/>
</dbReference>
<feature type="domain" description="PAC" evidence="9">
    <location>
        <begin position="619"/>
        <end position="670"/>
    </location>
</feature>
<accession>A0A951MEJ2</accession>
<feature type="coiled-coil region" evidence="6">
    <location>
        <begin position="1169"/>
        <end position="1196"/>
    </location>
</feature>
<feature type="domain" description="PAC" evidence="9">
    <location>
        <begin position="876"/>
        <end position="928"/>
    </location>
</feature>
<dbReference type="Proteomes" id="UP000727490">
    <property type="component" value="Unassembled WGS sequence"/>
</dbReference>
<gene>
    <name evidence="10" type="ORF">EGN73_08975</name>
</gene>
<dbReference type="Pfam" id="PF01590">
    <property type="entry name" value="GAF"/>
    <property type="match status" value="1"/>
</dbReference>
<dbReference type="SMART" id="SM00086">
    <property type="entry name" value="PAC"/>
    <property type="match status" value="8"/>
</dbReference>
<dbReference type="InterPro" id="IPR013655">
    <property type="entry name" value="PAS_fold_3"/>
</dbReference>
<dbReference type="InterPro" id="IPR003594">
    <property type="entry name" value="HATPase_dom"/>
</dbReference>
<feature type="domain" description="Histidine kinase" evidence="7">
    <location>
        <begin position="1203"/>
        <end position="1415"/>
    </location>
</feature>
<dbReference type="FunFam" id="3.30.565.10:FF:000006">
    <property type="entry name" value="Sensor histidine kinase WalK"/>
    <property type="match status" value="1"/>
</dbReference>
<dbReference type="PROSITE" id="PS50112">
    <property type="entry name" value="PAS"/>
    <property type="match status" value="6"/>
</dbReference>
<keyword evidence="5" id="KW-0418">Kinase</keyword>
<evidence type="ECO:0000313" key="11">
    <source>
        <dbReference type="Proteomes" id="UP000727490"/>
    </source>
</evidence>
<evidence type="ECO:0000259" key="8">
    <source>
        <dbReference type="PROSITE" id="PS50112"/>
    </source>
</evidence>
<dbReference type="CDD" id="cd00082">
    <property type="entry name" value="HisKA"/>
    <property type="match status" value="1"/>
</dbReference>
<keyword evidence="6" id="KW-0175">Coiled coil</keyword>
<dbReference type="PROSITE" id="PS50109">
    <property type="entry name" value="HIS_KIN"/>
    <property type="match status" value="1"/>
</dbReference>
<comment type="caution">
    <text evidence="10">The sequence shown here is derived from an EMBL/GenBank/DDBJ whole genome shotgun (WGS) entry which is preliminary data.</text>
</comment>
<dbReference type="SMART" id="SM00091">
    <property type="entry name" value="PAS"/>
    <property type="match status" value="7"/>
</dbReference>
<evidence type="ECO:0000256" key="3">
    <source>
        <dbReference type="ARBA" id="ARBA00022553"/>
    </source>
</evidence>
<evidence type="ECO:0000313" key="10">
    <source>
        <dbReference type="EMBL" id="MBW3467946.1"/>
    </source>
</evidence>
<dbReference type="Pfam" id="PF00512">
    <property type="entry name" value="HisKA"/>
    <property type="match status" value="1"/>
</dbReference>
<protein>
    <recommendedName>
        <fullName evidence="2">histidine kinase</fullName>
        <ecNumber evidence="2">2.7.13.3</ecNumber>
    </recommendedName>
</protein>
<name>A0A951MEJ2_9BACT</name>
<keyword evidence="3" id="KW-0597">Phosphoprotein</keyword>
<dbReference type="SMART" id="SM00388">
    <property type="entry name" value="HisKA"/>
    <property type="match status" value="1"/>
</dbReference>
<dbReference type="PANTHER" id="PTHR43304:SF1">
    <property type="entry name" value="PAC DOMAIN-CONTAINING PROTEIN"/>
    <property type="match status" value="1"/>
</dbReference>
<feature type="domain" description="PAC" evidence="9">
    <location>
        <begin position="996"/>
        <end position="1047"/>
    </location>
</feature>
<feature type="domain" description="PAS" evidence="8">
    <location>
        <begin position="177"/>
        <end position="237"/>
    </location>
</feature>
<dbReference type="CDD" id="cd00130">
    <property type="entry name" value="PAS"/>
    <property type="match status" value="6"/>
</dbReference>
<dbReference type="SMART" id="SM00065">
    <property type="entry name" value="GAF"/>
    <property type="match status" value="1"/>
</dbReference>
<comment type="catalytic activity">
    <reaction evidence="1">
        <text>ATP + protein L-histidine = ADP + protein N-phospho-L-histidine.</text>
        <dbReference type="EC" id="2.7.13.3"/>
    </reaction>
</comment>
<evidence type="ECO:0000256" key="6">
    <source>
        <dbReference type="SAM" id="Coils"/>
    </source>
</evidence>
<dbReference type="EMBL" id="RPHB01000004">
    <property type="protein sequence ID" value="MBW3467946.1"/>
    <property type="molecule type" value="Genomic_DNA"/>
</dbReference>
<dbReference type="PANTHER" id="PTHR43304">
    <property type="entry name" value="PHYTOCHROME-LIKE PROTEIN CPH1"/>
    <property type="match status" value="1"/>
</dbReference>
<feature type="domain" description="PAC" evidence="9">
    <location>
        <begin position="253"/>
        <end position="304"/>
    </location>
</feature>
<proteinExistence type="predicted"/>
<dbReference type="InterPro" id="IPR052162">
    <property type="entry name" value="Sensor_kinase/Photoreceptor"/>
</dbReference>
<evidence type="ECO:0000256" key="5">
    <source>
        <dbReference type="ARBA" id="ARBA00022777"/>
    </source>
</evidence>
<dbReference type="InterPro" id="IPR001610">
    <property type="entry name" value="PAC"/>
</dbReference>
<feature type="coiled-coil region" evidence="6">
    <location>
        <begin position="147"/>
        <end position="175"/>
    </location>
</feature>
<evidence type="ECO:0000256" key="1">
    <source>
        <dbReference type="ARBA" id="ARBA00000085"/>
    </source>
</evidence>
<dbReference type="InterPro" id="IPR000014">
    <property type="entry name" value="PAS"/>
</dbReference>
<dbReference type="PROSITE" id="PS50113">
    <property type="entry name" value="PAC"/>
    <property type="match status" value="5"/>
</dbReference>
<dbReference type="InterPro" id="IPR013767">
    <property type="entry name" value="PAS_fold"/>
</dbReference>
<feature type="domain" description="PAS" evidence="8">
    <location>
        <begin position="671"/>
        <end position="708"/>
    </location>
</feature>
<dbReference type="SMART" id="SM00387">
    <property type="entry name" value="HATPase_c"/>
    <property type="match status" value="1"/>
</dbReference>
<dbReference type="Pfam" id="PF02518">
    <property type="entry name" value="HATPase_c"/>
    <property type="match status" value="1"/>
</dbReference>
<feature type="domain" description="PAS" evidence="8">
    <location>
        <begin position="546"/>
        <end position="616"/>
    </location>
</feature>
<evidence type="ECO:0000259" key="7">
    <source>
        <dbReference type="PROSITE" id="PS50109"/>
    </source>
</evidence>
<evidence type="ECO:0000256" key="2">
    <source>
        <dbReference type="ARBA" id="ARBA00012438"/>
    </source>
</evidence>
<evidence type="ECO:0000256" key="4">
    <source>
        <dbReference type="ARBA" id="ARBA00022679"/>
    </source>
</evidence>
<feature type="domain" description="PAC" evidence="9">
    <location>
        <begin position="1126"/>
        <end position="1178"/>
    </location>
</feature>
<dbReference type="NCBIfam" id="TIGR00229">
    <property type="entry name" value="sensory_box"/>
    <property type="match status" value="7"/>
</dbReference>
<dbReference type="GO" id="GO:0006355">
    <property type="term" value="P:regulation of DNA-templated transcription"/>
    <property type="evidence" value="ECO:0007669"/>
    <property type="project" value="InterPro"/>
</dbReference>
<dbReference type="RefSeq" id="WP_219288516.1">
    <property type="nucleotide sequence ID" value="NZ_RPHB01000004.1"/>
</dbReference>
<keyword evidence="11" id="KW-1185">Reference proteome</keyword>
<organism evidence="10 11">
    <name type="scientific">Arthrospiribacter ruber</name>
    <dbReference type="NCBI Taxonomy" id="2487934"/>
    <lineage>
        <taxon>Bacteria</taxon>
        <taxon>Pseudomonadati</taxon>
        <taxon>Bacteroidota</taxon>
        <taxon>Cytophagia</taxon>
        <taxon>Cytophagales</taxon>
        <taxon>Cyclobacteriaceae</taxon>
        <taxon>Arthrospiribacter</taxon>
    </lineage>
</organism>
<dbReference type="InterPro" id="IPR000700">
    <property type="entry name" value="PAS-assoc_C"/>
</dbReference>
<dbReference type="InterPro" id="IPR003018">
    <property type="entry name" value="GAF"/>
</dbReference>
<feature type="domain" description="PAS" evidence="8">
    <location>
        <begin position="305"/>
        <end position="375"/>
    </location>
</feature>
<feature type="domain" description="PAS" evidence="8">
    <location>
        <begin position="428"/>
        <end position="503"/>
    </location>
</feature>
<dbReference type="GO" id="GO:0000155">
    <property type="term" value="F:phosphorelay sensor kinase activity"/>
    <property type="evidence" value="ECO:0007669"/>
    <property type="project" value="InterPro"/>
</dbReference>
<dbReference type="InterPro" id="IPR005467">
    <property type="entry name" value="His_kinase_dom"/>
</dbReference>
<dbReference type="InterPro" id="IPR003661">
    <property type="entry name" value="HisK_dim/P_dom"/>
</dbReference>
<reference evidence="10 11" key="1">
    <citation type="journal article" date="2020" name="Syst. Appl. Microbiol.">
        <title>Arthrospiribacter ruber gen. nov., sp. nov., a novel bacterium isolated from Arthrospira cultures.</title>
        <authorList>
            <person name="Waleron M."/>
            <person name="Misztak A."/>
            <person name="Waleron M.M."/>
            <person name="Furmaniak M."/>
            <person name="Mrozik A."/>
            <person name="Waleron K."/>
        </authorList>
    </citation>
    <scope>NUCLEOTIDE SEQUENCE [LARGE SCALE GENOMIC DNA]</scope>
    <source>
        <strain evidence="10 11">DPMB0001</strain>
    </source>
</reference>
<dbReference type="EC" id="2.7.13.3" evidence="2"/>
<sequence length="1415" mass="162843">MKASSNPNIQKRLQKLKSLNILDTLPEEEYDAITSLAAFICKTPISLITLLDENEQFFKSRYGLEIDRTPIEDSVCVCVLDDPAKPLVVPNLQEDVRFSDMPLIKGEDGLKFYAGMPLVMNDGVTLGALCVIDTIPRELEREQLEALKKLQLQVVKLLELRLKEQEKQVLIEELRVEKELKDKLIENTAGIFWEADANTFEFSYVSRQVKNILGYTVKEWLSSNTFWVDHIHPDDRNFAKDFCHSKTQKLEDHTFEYRMRTKSGGYIWVVDKVKVFEKEGKPHRLSGLIMDISKEKELEFRLEEELNFVRSILDGLPVPFYLLDADGRHLMWNKVLLDITGYSDSEMGNVKPRELYSPLEFEKIKKAIEGVYKNGVGEVKANITSKDGKEHPFFFKASKIFYRGQHCIFGIGMDMSGILEAEHTLKLKERKYRALVEEGSDLLFLLDLDARIFEVGPNIPSKLGYKPEELKRKIGFDFFHPDDKEKIMMEFALLQTQKIVQSSPYRFRHKSGHYLWYQSTLTNLMDDEAVGAVVVNSTDITSVMESERRFKALVQDGGDLISILDENGCYIYVSPTSETVLGVSPDLLIGKRAFDFVHLEDLARVKADLEKVLFEKRVEIAPFRFADKQGEWRWLETVATNMTEDPAIGGIVTNSRDITEKYLAQTKLAQSEARYRVFFESQTNYVLRTDLNGKYTYVNKKFLEEYGWIHGHEPIGKYCLKSICDYHHERLFGVVADCIRNPGKVFKVDLDKPAKDGSINSTLWDFVCLGDEAGEPSEIQCSGIDITERILTERELKRVNEMFELLNEASSESLYEFLPDEKELYLGKSFERIFHHKRKGLKENLDFIHALRYPADDLKMREKFFSIVYDSNETALNVKYRMLNGKGEYRWVEDSAVILRDKCGTAKRVIGTVKDVTEFQKMSILLDVATEVSKLGGWELNTLDNTLSWTPIACDIHKVPHDFQPDLKTALKFYRQDFRDLAKSNVQNALEKGISFDFEAIIVTADGEERWVRAIGDPEVIDGKSVRIYGSIQDIHDRKTAEEKVKASNERFEIITRATNDAIWDYDASTDELFWGVGFLNLFGYDPEELNVDFQFFISKIYPEDRKRVTEKMFRYMSGKIKDEVWNEEYRFIRSDGSVAYVTDHAVFIRGKDGVAKRALGAMSDVTERKEYENSLKMLNQKLEKSVQELAFSNIELEQFAYVASHDLQEPLRMISSFLGLLERKYDGLLDEKGKQYIHFATDGAARMKNIILDLLEFSRVGRHEDIKQEINIGDIVCDVLELNRRRVQEKNAQIKVGNMPKVKSFKTPLMQIFQNVIGNAFKYSKEDVDLEIEIKSKELSDCWEFSVSDNGIGISHEFHQKIFNLFQRLHAKNEYSGTGIGLAIVKKNVELLGGKISVESEEGVGSTFSFSIEK</sequence>
<keyword evidence="4" id="KW-0808">Transferase</keyword>